<dbReference type="Proteomes" id="UP000182517">
    <property type="component" value="Chromosome"/>
</dbReference>
<dbReference type="EMBL" id="CP015519">
    <property type="protein sequence ID" value="APG28083.1"/>
    <property type="molecule type" value="Genomic_DNA"/>
</dbReference>
<proteinExistence type="predicted"/>
<evidence type="ECO:0008006" key="4">
    <source>
        <dbReference type="Google" id="ProtNLM"/>
    </source>
</evidence>
<evidence type="ECO:0000313" key="3">
    <source>
        <dbReference type="Proteomes" id="UP000182517"/>
    </source>
</evidence>
<feature type="region of interest" description="Disordered" evidence="1">
    <location>
        <begin position="53"/>
        <end position="72"/>
    </location>
</feature>
<evidence type="ECO:0000256" key="1">
    <source>
        <dbReference type="SAM" id="MobiDB-lite"/>
    </source>
</evidence>
<dbReference type="OrthoDB" id="5387402at2"/>
<protein>
    <recommendedName>
        <fullName evidence="4">Roadblock/LAMTOR2 domain-containing protein</fullName>
    </recommendedName>
</protein>
<organism evidence="2 3">
    <name type="scientific">Syntrophotalea acetylenivorans</name>
    <dbReference type="NCBI Taxonomy" id="1842532"/>
    <lineage>
        <taxon>Bacteria</taxon>
        <taxon>Pseudomonadati</taxon>
        <taxon>Thermodesulfobacteriota</taxon>
        <taxon>Desulfuromonadia</taxon>
        <taxon>Desulfuromonadales</taxon>
        <taxon>Syntrophotaleaceae</taxon>
        <taxon>Syntrophotalea</taxon>
    </lineage>
</organism>
<keyword evidence="3" id="KW-1185">Reference proteome</keyword>
<evidence type="ECO:0000313" key="2">
    <source>
        <dbReference type="EMBL" id="APG28083.1"/>
    </source>
</evidence>
<dbReference type="AlphaFoldDB" id="A0A1L3GQA6"/>
<sequence>MRDQSVPLYDLEQAQQILTRLTPVTPGQTQAPILPEAGSSFVRLSLSSLAIETQPKSNPTPQAAGAEPEGKLELPPHFNTWEDCISWCMEVTRSEAAFVVDSQGFIIASRGRIPGRGIECTGAELVCAVELLERMDPDSGNLTWVDFDFDRRRLVGFIAPKEEGEFYIVGLLAPEPAYYSHKQAITSQIIESLPGID</sequence>
<name>A0A1L3GQA6_9BACT</name>
<dbReference type="KEGG" id="pef:A7E78_09670"/>
<accession>A0A1L3GQA6</accession>
<dbReference type="RefSeq" id="WP_072284043.1">
    <property type="nucleotide sequence ID" value="NZ_CP015519.1"/>
</dbReference>
<dbReference type="STRING" id="1842532.A7E78_09670"/>
<gene>
    <name evidence="2" type="ORF">A7E78_09670</name>
</gene>
<reference evidence="2 3" key="1">
    <citation type="journal article" date="2017" name="Genome Announc.">
        <title>Complete Genome Sequences of Two Acetylene-Fermenting Pelobacter acetylenicus Strains.</title>
        <authorList>
            <person name="Sutton J.M."/>
            <person name="Baesman S.M."/>
            <person name="Fierst J.L."/>
            <person name="Poret-Peterson A.T."/>
            <person name="Oremland R.S."/>
            <person name="Dunlap D.S."/>
            <person name="Akob D.M."/>
        </authorList>
    </citation>
    <scope>NUCLEOTIDE SEQUENCE [LARGE SCALE GENOMIC DNA]</scope>
    <source>
        <strain evidence="2 3">SFB93</strain>
    </source>
</reference>